<gene>
    <name evidence="1" type="ORF">FNQ90_14140</name>
</gene>
<dbReference type="Proteomes" id="UP000538929">
    <property type="component" value="Unassembled WGS sequence"/>
</dbReference>
<comment type="caution">
    <text evidence="1">The sequence shown here is derived from an EMBL/GenBank/DDBJ whole genome shotgun (WGS) entry which is preliminary data.</text>
</comment>
<proteinExistence type="predicted"/>
<keyword evidence="2" id="KW-1185">Reference proteome</keyword>
<accession>A0A7W3TEA0</accession>
<organism evidence="1 2">
    <name type="scientific">Streptomyces alkaliphilus</name>
    <dbReference type="NCBI Taxonomy" id="1472722"/>
    <lineage>
        <taxon>Bacteria</taxon>
        <taxon>Bacillati</taxon>
        <taxon>Actinomycetota</taxon>
        <taxon>Actinomycetes</taxon>
        <taxon>Kitasatosporales</taxon>
        <taxon>Streptomycetaceae</taxon>
        <taxon>Streptomyces</taxon>
    </lineage>
</organism>
<dbReference type="RefSeq" id="WP_182606731.1">
    <property type="nucleotide sequence ID" value="NZ_VKHT01000425.1"/>
</dbReference>
<dbReference type="EMBL" id="VKHT01000425">
    <property type="protein sequence ID" value="MBB0245212.1"/>
    <property type="molecule type" value="Genomic_DNA"/>
</dbReference>
<dbReference type="AlphaFoldDB" id="A0A7W3TEA0"/>
<evidence type="ECO:0000313" key="1">
    <source>
        <dbReference type="EMBL" id="MBB0245212.1"/>
    </source>
</evidence>
<sequence>MFAEIAFLLYLAHLVADYPLQSDHQAAHKSAPGWPGWWANLTHAAAHGTTCGLALVVGISVLEWHISGPAAVGALVWIAATHALIDRRWPVAWWMRVAGQQRWARNGGAAHIDQTAHITALTIAALALA</sequence>
<dbReference type="InterPro" id="IPR021737">
    <property type="entry name" value="Phage_phiKZ_Orf197"/>
</dbReference>
<reference evidence="2" key="1">
    <citation type="submission" date="2019-10" db="EMBL/GenBank/DDBJ databases">
        <title>Streptomyces sp. nov., a novel actinobacterium isolated from alkaline environment.</title>
        <authorList>
            <person name="Golinska P."/>
        </authorList>
    </citation>
    <scope>NUCLEOTIDE SEQUENCE [LARGE SCALE GENOMIC DNA]</scope>
    <source>
        <strain evidence="2">DSM 42118</strain>
    </source>
</reference>
<dbReference type="Pfam" id="PF11750">
    <property type="entry name" value="DUF3307"/>
    <property type="match status" value="1"/>
</dbReference>
<name>A0A7W3TEA0_9ACTN</name>
<protein>
    <submittedName>
        <fullName evidence="1">DUF3307 domain-containing protein</fullName>
    </submittedName>
</protein>
<evidence type="ECO:0000313" key="2">
    <source>
        <dbReference type="Proteomes" id="UP000538929"/>
    </source>
</evidence>